<organism evidence="2 3">
    <name type="scientific">Capnocytophaga gingivalis</name>
    <dbReference type="NCBI Taxonomy" id="1017"/>
    <lineage>
        <taxon>Bacteria</taxon>
        <taxon>Pseudomonadati</taxon>
        <taxon>Bacteroidota</taxon>
        <taxon>Flavobacteriia</taxon>
        <taxon>Flavobacteriales</taxon>
        <taxon>Flavobacteriaceae</taxon>
        <taxon>Capnocytophaga</taxon>
    </lineage>
</organism>
<evidence type="ECO:0008006" key="4">
    <source>
        <dbReference type="Google" id="ProtNLM"/>
    </source>
</evidence>
<sequence length="837" mass="98959">MKLHKFFTCILLTAFFIGCTTKSDTYYNRQFRMIPTMYNVLYNGNLALEEGKKELSEKLVENYFEILPVELEALSEGYQLKGEGNAHFDRAEEKAIKAIQRHSMVFDGKQKNRKIDDAYMLLGKARYYNGRYLPALEAFNHLLTNYGETNQRYNAAVWREKTHIQLGREQLAISSIEKLLEEEKPKRKERANLHAILAQAYINLKQYPQAIQALKLASVETRNKAQRGRYLFITGQLFETTAQRDSAQVYYQKTIDLNWNIPRRLWVEAQIGKARTQRLSPEEKIVYVEKLRKMEKLYEHKNLLDLVYFQHALYAEGENKDKEAIDYFLRSLAKNKENEGLKKRTHEHLGELYFKSKKYPLAYNHYDSTLVYIPKNTLEYLYMRRKRDNLSQITVFENTIAKADSLSHIMKMPQQERIAYFQKHIDSLQQPETKHTVAITDFGKVVRHQAQPSQDGFYFYSPQTVAYGKQGFKEQFGDRPLVDNWRWSHQLVVENIAENQKDSLSTKTITPEEYLSKLPSEEQMKQLERDKEMALYGVGELYWEKFKDEKLAKDRLTRLLAITHDDKLREKALYQLYKIHQQYHPAQAESYRNQLLAAYPTSEYTKVVTGQVSTNEKQLQEQFTQLQQQFDNQQYQEVIAAIDAQKAAFKTSPQAPDWELLRAKALGRLEGKETYVRELEAIAKEYPNTKQADYVNESLEILKKEENKPDFDTDQKASSWKIVLEHFDNEAQKEQLKNYLEENGFAYISMSNDVYDANEQWTVLHGFMSREMAERFVERINAFFQEKQQEKLPRGKKNKQEEKNEEKDRFFKEFFVISSENYAILQMYKNKEEYLKK</sequence>
<comment type="caution">
    <text evidence="2">The sequence shown here is derived from an EMBL/GenBank/DDBJ whole genome shotgun (WGS) entry which is preliminary data.</text>
</comment>
<dbReference type="RefSeq" id="WP_323978801.1">
    <property type="nucleotide sequence ID" value="NZ_JAYKBV010000002.1"/>
</dbReference>
<dbReference type="InterPro" id="IPR019734">
    <property type="entry name" value="TPR_rpt"/>
</dbReference>
<dbReference type="SMART" id="SM00028">
    <property type="entry name" value="TPR"/>
    <property type="match status" value="4"/>
</dbReference>
<dbReference type="EMBL" id="JAYKBV010000002">
    <property type="protein sequence ID" value="MEB3039537.1"/>
    <property type="molecule type" value="Genomic_DNA"/>
</dbReference>
<keyword evidence="1" id="KW-0802">TPR repeat</keyword>
<keyword evidence="3" id="KW-1185">Reference proteome</keyword>
<gene>
    <name evidence="2" type="ORF">VJJ49_02355</name>
</gene>
<dbReference type="Proteomes" id="UP001324270">
    <property type="component" value="Unassembled WGS sequence"/>
</dbReference>
<name>A0ABU5Y6K3_9FLAO</name>
<protein>
    <recommendedName>
        <fullName evidence="4">Tetratricopeptide repeat protein</fullName>
    </recommendedName>
</protein>
<dbReference type="PROSITE" id="PS50005">
    <property type="entry name" value="TPR"/>
    <property type="match status" value="1"/>
</dbReference>
<evidence type="ECO:0000256" key="1">
    <source>
        <dbReference type="PROSITE-ProRule" id="PRU00339"/>
    </source>
</evidence>
<dbReference type="SUPFAM" id="SSF48452">
    <property type="entry name" value="TPR-like"/>
    <property type="match status" value="2"/>
</dbReference>
<reference evidence="2 3" key="1">
    <citation type="submission" date="2023-12" db="EMBL/GenBank/DDBJ databases">
        <title>Genomic sequences of Capnocytophaga and Parvimonas strains.</title>
        <authorList>
            <person name="Watt R.M."/>
            <person name="Wang M."/>
            <person name="Yang T."/>
            <person name="Tong W.M."/>
        </authorList>
    </citation>
    <scope>NUCLEOTIDE SEQUENCE [LARGE SCALE GENOMIC DNA]</scope>
    <source>
        <strain evidence="2 3">CCUG 13156</strain>
    </source>
</reference>
<dbReference type="PROSITE" id="PS51257">
    <property type="entry name" value="PROKAR_LIPOPROTEIN"/>
    <property type="match status" value="1"/>
</dbReference>
<dbReference type="InterPro" id="IPR011990">
    <property type="entry name" value="TPR-like_helical_dom_sf"/>
</dbReference>
<accession>A0ABU5Y6K3</accession>
<evidence type="ECO:0000313" key="3">
    <source>
        <dbReference type="Proteomes" id="UP001324270"/>
    </source>
</evidence>
<dbReference type="Gene3D" id="1.25.40.10">
    <property type="entry name" value="Tetratricopeptide repeat domain"/>
    <property type="match status" value="3"/>
</dbReference>
<feature type="repeat" description="TPR" evidence="1">
    <location>
        <begin position="343"/>
        <end position="376"/>
    </location>
</feature>
<proteinExistence type="predicted"/>
<evidence type="ECO:0000313" key="2">
    <source>
        <dbReference type="EMBL" id="MEB3039537.1"/>
    </source>
</evidence>